<dbReference type="AlphaFoldDB" id="A0A515CT19"/>
<dbReference type="Gene3D" id="1.10.530.10">
    <property type="match status" value="1"/>
</dbReference>
<comment type="similarity">
    <text evidence="1">Belongs to the transglycosylase Slt family.</text>
</comment>
<keyword evidence="2" id="KW-0472">Membrane</keyword>
<dbReference type="SUPFAM" id="SSF53955">
    <property type="entry name" value="Lysozyme-like"/>
    <property type="match status" value="1"/>
</dbReference>
<name>A0A515CT19_SERLI</name>
<evidence type="ECO:0000259" key="3">
    <source>
        <dbReference type="Pfam" id="PF01464"/>
    </source>
</evidence>
<proteinExistence type="inferred from homology"/>
<accession>A0A515CT19</accession>
<feature type="domain" description="Transglycosylase SLT" evidence="3">
    <location>
        <begin position="509"/>
        <end position="602"/>
    </location>
</feature>
<feature type="transmembrane region" description="Helical" evidence="2">
    <location>
        <begin position="308"/>
        <end position="328"/>
    </location>
</feature>
<sequence>MNAETIKDFLISLGFEIDSAGERKFSAVVAGVTANVLKMGTAVEGAALAVVGFTTQIANGLDKVYWASQRTGASVAGMRALGYAASQTGSDAASAQGALESLARFMRNNPGAEGFLNRLGVQTRDAQGRARDTASVFTSVGDKLRNMPYYRANQYAQMLGIDENTLMSMRRGISGFTADYQGMLKAVGLDSDKAAAQSNKFMTSMRGLTSLLGMAKDKIGSDLAGGLSGSLDTLRKRIMDNFPKIEGFITKTVKGVLWLAEVFGRMLYRGYQAISQVIDWWKSLNTESKKLLGIFGALLVAWRMLNSAFLMSPIGLITALVIGLGLLWDDYQTWKEGGKSLINWAEWEPGIKKAREAFIWIRDKLLELKDAVGGWKVVLMGLATYMGVTWLKAMMGPLSTVIKTLQGFPAIFSAAMTAAGIYVIIASINEAYERMIALRDGKTYGAIASHTEEMTELDRLKRMNWANNNPGIPYPEAEQYGQSVKRPQATKAGAALLGWLQPKLTQLEALYNLPDGLLRSVAMTESGGNQFAISGAGAKGLFQFMPGTAKDMGLRGNDVFDPEKSANAAAKYLGMLLRMNGGDLDKTLASYNWGIGNVQKHGMDLMPAETRNYIPKVRSNMPGAGGATVQQETNIHIHGVSDPARAGLEVAERQTGVNSRLTQQLYARPQ</sequence>
<dbReference type="Pfam" id="PF01464">
    <property type="entry name" value="SLT"/>
    <property type="match status" value="1"/>
</dbReference>
<keyword evidence="2" id="KW-1133">Transmembrane helix</keyword>
<dbReference type="InterPro" id="IPR023346">
    <property type="entry name" value="Lysozyme-like_dom_sf"/>
</dbReference>
<reference evidence="4 5" key="1">
    <citation type="submission" date="2018-11" db="EMBL/GenBank/DDBJ databases">
        <title>The first complete genome of Serratia liquefaciens isolated from metalophyte plant revel distinctness adaptive mechanisms in an extreme habitat.</title>
        <authorList>
            <person name="Caneschi W.L."/>
            <person name="Sanchez A.B."/>
            <person name="Felestrino E.B."/>
            <person name="Assis R.A.B."/>
            <person name="Lemes C.G.C."/>
            <person name="Cordeiro I.F."/>
            <person name="Fonseca N.P."/>
            <person name="Villa M."/>
            <person name="Vieira I.T."/>
            <person name="Moraes L.A."/>
            <person name="Kamino L.H.Y."/>
            <person name="do Carmo F."/>
            <person name="Garcia C.M."/>
            <person name="Almeida N.F."/>
            <person name="Silva R.S."/>
            <person name="Ferro J.A."/>
            <person name="Ferro M.I.T."/>
            <person name="Varani A.M."/>
            <person name="Ferreira R.M."/>
            <person name="dos Santos V.L."/>
            <person name="Silva U.C."/>
            <person name="Setubal J.C."/>
            <person name="Moreira L.M."/>
        </authorList>
    </citation>
    <scope>NUCLEOTIDE SEQUENCE [LARGE SCALE GENOMIC DNA]</scope>
    <source>
        <strain evidence="4 5">FG3</strain>
    </source>
</reference>
<evidence type="ECO:0000256" key="1">
    <source>
        <dbReference type="ARBA" id="ARBA00007734"/>
    </source>
</evidence>
<protein>
    <submittedName>
        <fullName evidence="4">Lytic transglycosylase domain-containing protein</fullName>
    </submittedName>
</protein>
<organism evidence="4 5">
    <name type="scientific">Serratia liquefaciens</name>
    <dbReference type="NCBI Taxonomy" id="614"/>
    <lineage>
        <taxon>Bacteria</taxon>
        <taxon>Pseudomonadati</taxon>
        <taxon>Pseudomonadota</taxon>
        <taxon>Gammaproteobacteria</taxon>
        <taxon>Enterobacterales</taxon>
        <taxon>Yersiniaceae</taxon>
        <taxon>Serratia</taxon>
    </lineage>
</organism>
<evidence type="ECO:0000256" key="2">
    <source>
        <dbReference type="SAM" id="Phobius"/>
    </source>
</evidence>
<dbReference type="CDD" id="cd00254">
    <property type="entry name" value="LT-like"/>
    <property type="match status" value="1"/>
</dbReference>
<evidence type="ECO:0000313" key="5">
    <source>
        <dbReference type="Proteomes" id="UP000317572"/>
    </source>
</evidence>
<evidence type="ECO:0000313" key="4">
    <source>
        <dbReference type="EMBL" id="QDL31316.1"/>
    </source>
</evidence>
<dbReference type="InterPro" id="IPR008258">
    <property type="entry name" value="Transglycosylase_SLT_dom_1"/>
</dbReference>
<keyword evidence="2" id="KW-0812">Transmembrane</keyword>
<dbReference type="EMBL" id="CP033893">
    <property type="protein sequence ID" value="QDL31316.1"/>
    <property type="molecule type" value="Genomic_DNA"/>
</dbReference>
<dbReference type="RefSeq" id="WP_142814901.1">
    <property type="nucleotide sequence ID" value="NZ_CP033893.1"/>
</dbReference>
<gene>
    <name evidence="4" type="ORF">EGO53_05765</name>
</gene>
<dbReference type="PANTHER" id="PTHR37423">
    <property type="entry name" value="SOLUBLE LYTIC MUREIN TRANSGLYCOSYLASE-RELATED"/>
    <property type="match status" value="1"/>
</dbReference>
<feature type="transmembrane region" description="Helical" evidence="2">
    <location>
        <begin position="405"/>
        <end position="425"/>
    </location>
</feature>
<feature type="transmembrane region" description="Helical" evidence="2">
    <location>
        <begin position="373"/>
        <end position="393"/>
    </location>
</feature>
<dbReference type="PANTHER" id="PTHR37423:SF2">
    <property type="entry name" value="MEMBRANE-BOUND LYTIC MUREIN TRANSGLYCOSYLASE C"/>
    <property type="match status" value="1"/>
</dbReference>
<dbReference type="Proteomes" id="UP000317572">
    <property type="component" value="Chromosome"/>
</dbReference>